<evidence type="ECO:0000256" key="1">
    <source>
        <dbReference type="ARBA" id="ARBA00001947"/>
    </source>
</evidence>
<dbReference type="RefSeq" id="WP_218151438.1">
    <property type="nucleotide sequence ID" value="NZ_FOZV01000003.1"/>
</dbReference>
<evidence type="ECO:0000313" key="8">
    <source>
        <dbReference type="Proteomes" id="UP000198788"/>
    </source>
</evidence>
<name>A0A1I6QL40_9CAUL</name>
<dbReference type="PRINTS" id="PR01270">
    <property type="entry name" value="HDASUPER"/>
</dbReference>
<evidence type="ECO:0000313" key="7">
    <source>
        <dbReference type="EMBL" id="SFS53165.1"/>
    </source>
</evidence>
<evidence type="ECO:0000256" key="3">
    <source>
        <dbReference type="ARBA" id="ARBA00022723"/>
    </source>
</evidence>
<dbReference type="InterPro" id="IPR023801">
    <property type="entry name" value="His_deacetylse_dom"/>
</dbReference>
<dbReference type="PANTHER" id="PTHR10625">
    <property type="entry name" value="HISTONE DEACETYLASE HDAC1-RELATED"/>
    <property type="match status" value="1"/>
</dbReference>
<dbReference type="SUPFAM" id="SSF52768">
    <property type="entry name" value="Arginase/deacetylase"/>
    <property type="match status" value="1"/>
</dbReference>
<evidence type="ECO:0000256" key="2">
    <source>
        <dbReference type="ARBA" id="ARBA00005947"/>
    </source>
</evidence>
<dbReference type="GO" id="GO:0040029">
    <property type="term" value="P:epigenetic regulation of gene expression"/>
    <property type="evidence" value="ECO:0007669"/>
    <property type="project" value="TreeGrafter"/>
</dbReference>
<dbReference type="Proteomes" id="UP000198788">
    <property type="component" value="Unassembled WGS sequence"/>
</dbReference>
<keyword evidence="8" id="KW-1185">Reference proteome</keyword>
<keyword evidence="4" id="KW-0378">Hydrolase</keyword>
<evidence type="ECO:0000256" key="4">
    <source>
        <dbReference type="ARBA" id="ARBA00022801"/>
    </source>
</evidence>
<protein>
    <submittedName>
        <fullName evidence="7">Acetoin utilization deacetylase AcuC</fullName>
    </submittedName>
</protein>
<dbReference type="CDD" id="cd10001">
    <property type="entry name" value="HDAC_classII_APAH"/>
    <property type="match status" value="1"/>
</dbReference>
<gene>
    <name evidence="7" type="ORF">SAMN05192570_1932</name>
</gene>
<dbReference type="EMBL" id="FOZV01000003">
    <property type="protein sequence ID" value="SFS53165.1"/>
    <property type="molecule type" value="Genomic_DNA"/>
</dbReference>
<keyword evidence="3" id="KW-0479">Metal-binding</keyword>
<comment type="cofactor">
    <cofactor evidence="1">
        <name>Zn(2+)</name>
        <dbReference type="ChEBI" id="CHEBI:29105"/>
    </cofactor>
</comment>
<dbReference type="STRING" id="871741.SAMN05192570_1932"/>
<comment type="similarity">
    <text evidence="2">Belongs to the histone deacetylase family.</text>
</comment>
<evidence type="ECO:0000256" key="5">
    <source>
        <dbReference type="ARBA" id="ARBA00022833"/>
    </source>
</evidence>
<organism evidence="7 8">
    <name type="scientific">Brevundimonas viscosa</name>
    <dbReference type="NCBI Taxonomy" id="871741"/>
    <lineage>
        <taxon>Bacteria</taxon>
        <taxon>Pseudomonadati</taxon>
        <taxon>Pseudomonadota</taxon>
        <taxon>Alphaproteobacteria</taxon>
        <taxon>Caulobacterales</taxon>
        <taxon>Caulobacteraceae</taxon>
        <taxon>Brevundimonas</taxon>
    </lineage>
</organism>
<dbReference type="GO" id="GO:0046872">
    <property type="term" value="F:metal ion binding"/>
    <property type="evidence" value="ECO:0007669"/>
    <property type="project" value="UniProtKB-KW"/>
</dbReference>
<reference evidence="8" key="1">
    <citation type="submission" date="2016-10" db="EMBL/GenBank/DDBJ databases">
        <authorList>
            <person name="Varghese N."/>
            <person name="Submissions S."/>
        </authorList>
    </citation>
    <scope>NUCLEOTIDE SEQUENCE [LARGE SCALE GENOMIC DNA]</scope>
    <source>
        <strain evidence="8">CGMCC 1.10683</strain>
    </source>
</reference>
<dbReference type="InterPro" id="IPR023696">
    <property type="entry name" value="Ureohydrolase_dom_sf"/>
</dbReference>
<dbReference type="InterPro" id="IPR037138">
    <property type="entry name" value="His_deacetylse_dom_sf"/>
</dbReference>
<dbReference type="Pfam" id="PF00850">
    <property type="entry name" value="Hist_deacetyl"/>
    <property type="match status" value="1"/>
</dbReference>
<dbReference type="GO" id="GO:0016787">
    <property type="term" value="F:hydrolase activity"/>
    <property type="evidence" value="ECO:0007669"/>
    <property type="project" value="UniProtKB-KW"/>
</dbReference>
<dbReference type="Gene3D" id="3.40.800.20">
    <property type="entry name" value="Histone deacetylase domain"/>
    <property type="match status" value="1"/>
</dbReference>
<sequence length="339" mass="36649">MAASMFRVFDPRQLAHAPAQEFHNGGWAPHADLPARAANIADRLAPFEPARDLGRTPILRVHTPEYVDFLEHAHADWRAAGRPGDAIGYAWPVVGRRPLNLDRIDARLGRFSYDACTPVTPGTWEASYWAAQTALTALQPVLDGRERTSFALCRPPGHHAGADYLGGYCYLNNAAIAARAARDAGHARVAVLDVDYHHGNGTQDIFLDDGSVFFASIHADPASDYPFFWGHADERGVGEGEGANLNLPLPRGTTFEAYVAALDTALEAVARFDPSLLVVSFGADTFEGDPISHFRIATGDYPRLAERIAALGRPTLIVMEGGYAVDALADNVEGFLSGF</sequence>
<feature type="domain" description="Histone deacetylase" evidence="6">
    <location>
        <begin position="49"/>
        <end position="336"/>
    </location>
</feature>
<dbReference type="AlphaFoldDB" id="A0A1I6QL40"/>
<accession>A0A1I6QL40</accession>
<proteinExistence type="inferred from homology"/>
<evidence type="ECO:0000259" key="6">
    <source>
        <dbReference type="Pfam" id="PF00850"/>
    </source>
</evidence>
<keyword evidence="5" id="KW-0862">Zinc</keyword>
<dbReference type="InterPro" id="IPR000286">
    <property type="entry name" value="HDACs"/>
</dbReference>
<dbReference type="PANTHER" id="PTHR10625:SF17">
    <property type="entry name" value="HISTONE DEACETYLASE 8"/>
    <property type="match status" value="1"/>
</dbReference>
<dbReference type="GO" id="GO:0004407">
    <property type="term" value="F:histone deacetylase activity"/>
    <property type="evidence" value="ECO:0007669"/>
    <property type="project" value="TreeGrafter"/>
</dbReference>